<dbReference type="CDD" id="cd03244">
    <property type="entry name" value="ABCC_MRP_domain2"/>
    <property type="match status" value="1"/>
</dbReference>
<feature type="transmembrane region" description="Helical" evidence="11">
    <location>
        <begin position="1172"/>
        <end position="1197"/>
    </location>
</feature>
<evidence type="ECO:0000256" key="6">
    <source>
        <dbReference type="ARBA" id="ARBA00022840"/>
    </source>
</evidence>
<feature type="transmembrane region" description="Helical" evidence="11">
    <location>
        <begin position="53"/>
        <end position="71"/>
    </location>
</feature>
<feature type="transmembrane region" description="Helical" evidence="11">
    <location>
        <begin position="77"/>
        <end position="95"/>
    </location>
</feature>
<keyword evidence="3 11" id="KW-0812">Transmembrane</keyword>
<dbReference type="Gene3D" id="3.40.50.300">
    <property type="entry name" value="P-loop containing nucleotide triphosphate hydrolases"/>
    <property type="match status" value="2"/>
</dbReference>
<dbReference type="PROSITE" id="PS00211">
    <property type="entry name" value="ABC_TRANSPORTER_1"/>
    <property type="match status" value="2"/>
</dbReference>
<keyword evidence="2" id="KW-0813">Transport</keyword>
<dbReference type="RefSeq" id="XP_014178768.1">
    <property type="nucleotide sequence ID" value="XM_014323293.1"/>
</dbReference>
<evidence type="ECO:0000256" key="1">
    <source>
        <dbReference type="ARBA" id="ARBA00004141"/>
    </source>
</evidence>
<dbReference type="InterPro" id="IPR003439">
    <property type="entry name" value="ABC_transporter-like_ATP-bd"/>
</dbReference>
<feature type="compositionally biased region" description="Basic and acidic residues" evidence="10">
    <location>
        <begin position="843"/>
        <end position="853"/>
    </location>
</feature>
<evidence type="ECO:0000256" key="4">
    <source>
        <dbReference type="ARBA" id="ARBA00022737"/>
    </source>
</evidence>
<feature type="region of interest" description="Disordered" evidence="10">
    <location>
        <begin position="1"/>
        <end position="29"/>
    </location>
</feature>
<organism evidence="14 15">
    <name type="scientific">Trichosporon asahii var. asahii (strain ATCC 90039 / CBS 2479 / JCM 2466 / KCTC 7840 / NBRC 103889/ NCYC 2677 / UAMH 7654)</name>
    <name type="common">Yeast</name>
    <dbReference type="NCBI Taxonomy" id="1186058"/>
    <lineage>
        <taxon>Eukaryota</taxon>
        <taxon>Fungi</taxon>
        <taxon>Dikarya</taxon>
        <taxon>Basidiomycota</taxon>
        <taxon>Agaricomycotina</taxon>
        <taxon>Tremellomycetes</taxon>
        <taxon>Trichosporonales</taxon>
        <taxon>Trichosporonaceae</taxon>
        <taxon>Trichosporon</taxon>
    </lineage>
</organism>
<proteinExistence type="predicted"/>
<dbReference type="Pfam" id="PF00664">
    <property type="entry name" value="ABC_membrane"/>
    <property type="match status" value="1"/>
</dbReference>
<dbReference type="SUPFAM" id="SSF52540">
    <property type="entry name" value="P-loop containing nucleoside triphosphate hydrolases"/>
    <property type="match status" value="2"/>
</dbReference>
<evidence type="ECO:0000256" key="5">
    <source>
        <dbReference type="ARBA" id="ARBA00022741"/>
    </source>
</evidence>
<feature type="transmembrane region" description="Helical" evidence="11">
    <location>
        <begin position="157"/>
        <end position="174"/>
    </location>
</feature>
<feature type="domain" description="ABC transmembrane type-1" evidence="13">
    <location>
        <begin position="954"/>
        <end position="1232"/>
    </location>
</feature>
<feature type="domain" description="ABC transporter" evidence="12">
    <location>
        <begin position="592"/>
        <end position="845"/>
    </location>
</feature>
<gene>
    <name evidence="14" type="ORF">A1Q1_03495</name>
</gene>
<dbReference type="GO" id="GO:0000329">
    <property type="term" value="C:fungal-type vacuole membrane"/>
    <property type="evidence" value="ECO:0007669"/>
    <property type="project" value="TreeGrafter"/>
</dbReference>
<dbReference type="OrthoDB" id="6500128at2759"/>
<evidence type="ECO:0000313" key="15">
    <source>
        <dbReference type="Proteomes" id="UP000002748"/>
    </source>
</evidence>
<dbReference type="InterPro" id="IPR027417">
    <property type="entry name" value="P-loop_NTPase"/>
</dbReference>
<feature type="transmembrane region" description="Helical" evidence="11">
    <location>
        <begin position="1094"/>
        <end position="1112"/>
    </location>
</feature>
<sequence length="1544" mass="170540">MPTGEQQSLLSRQAGYGATQSAPAAPERDRDDIDIDVPVHLTQFRDNIRQCKAALVLTLSAALGTGIWHLTRLPVPHKLGSSIGGCIGLLVMTLIKRPFPRHLRPASLGKLRNMGIHRAACVGIFILMLLAVVLHYLPGVVYTIQTKRGAPSTGLPSWLHVASLLASVLAAGLMRRGPLLCAEIAVSTFGLSGVEARQNADQNGNHANGKDDDLWDEKRKPEVIDYGNSSMIKFLALGYVAGKSITQTELQQKDLPLLEEWVRTSGDEYLRTLGPRGDHFKPYTSGQLLKALWKNRGWSIILTFILETLNTVIAYVQIAALRELIASFKHPSDDYSYSYLMCWGLFFGQVVEVLLSAYLWVRENYILHNPVRMTLSAIILRSTDAKAMEAQNMSEEDTKAGKGRAQVMNLLTIDTNTVASMATYVWGISNGLIRLCDKAWARARDARIGAIKEFLMGIKVIKLNAFEEYEIERIGKLRDIETKWQRWRYTLGTLFNIVADEMPNVAVLVTFVFYTKVLGNRLEPETAFITTTIFYRVREGLEVLPRIVDILLSTKIALDRLKGYLNQDEVVLNPADVSEGQIVLNDATMTWPRVEDVTADMQTTDSSERLFEIKDVSLTLPRGKMTLVCGPLGSGKTLLLRSLLGETKLVSGRIVTPRSAPDMTPLDASMVKFRWTNELWLDNSVAYAPQMPYIRHGTVKDNITFGQPFWPERYNEVLRQCSLESDLELLVDGDRTEVGENGVNLSGGQKARINLARCVYSRARTIYLDDILSAVDAHTARFIVDECFKGSLLKGRNVVLVSHHVDLCLPASEYVVALSNGKIEQSCPSKRAHVGSLIALASPKHEAKEEEPPARPAGHGRSDSLVAETQDILHTLEGESRRAPGAPPRSPSGRSADLQLYEDTRLVDDEAFEEAEVREARHLYKAEDQKSGHVAGSHYWMMIKAAGGFGYWTIFAICYILAKGSSMVVSYVLEIWTDDPDQSHLDYYLSLYIGVNVIYVLFGSIRWVWLYGVGNVGWYSAGTKKIHRKLFKTIAQAPLSFFESVPSGRLLNVFAQDMRRLDAQSADDFGRTVQQVITVVGAAGIVVFKVPSLFFVMVLFGIPLFMIANGLGKLRSTLRRLAAVADSPLISLYHDSIDGVVMLRAFGLPNLMAHTMVGLINKSRTAETWNWIVYNWVRGVVLSGSSVFITATAIVLVGKDISAAQAGFILSFAAQISTNLFGLLEQLISMEQTFVSAERVNHYLEEIPQEPEKGLEPPPSWPVKGKIEIKDMSLRYAPDLPDVLHGINLVIEPGQRVGIVGATGSGKSTLALSLFRANEPNEGLIKIDGLDISTLSLQALRSRLNMVVQEGSLPSGTLRNALDVSSQRSAEEILSALRRVHLIPKTQATAIGSATSTPVSPFANLDTFVAVEGSNFSHGQRQLLCLARALLKPSKVLIMDEATSSCDYETDALITETLKEDFAGITMLVIAHRLRTIIEFDKIVVLDQGRIVEEGAPEDLLDMPDKKGRFKALCAAQGREEFDRLVAMARGRKAPSPGTDSSES</sequence>
<dbReference type="KEGG" id="tasa:A1Q1_03495"/>
<dbReference type="FunFam" id="3.40.50.300:FF:001354">
    <property type="entry name" value="ATP-binding cassette (ABC) transporter, putative"/>
    <property type="match status" value="1"/>
</dbReference>
<evidence type="ECO:0000256" key="7">
    <source>
        <dbReference type="ARBA" id="ARBA00022989"/>
    </source>
</evidence>
<feature type="region of interest" description="Disordered" evidence="10">
    <location>
        <begin position="842"/>
        <end position="864"/>
    </location>
</feature>
<dbReference type="PROSITE" id="PS50929">
    <property type="entry name" value="ABC_TM1F"/>
    <property type="match status" value="2"/>
</dbReference>
<evidence type="ECO:0000256" key="3">
    <source>
        <dbReference type="ARBA" id="ARBA00022692"/>
    </source>
</evidence>
<dbReference type="InterPro" id="IPR044726">
    <property type="entry name" value="ABCC_6TM_D2"/>
</dbReference>
<dbReference type="InterPro" id="IPR003593">
    <property type="entry name" value="AAA+_ATPase"/>
</dbReference>
<evidence type="ECO:0000256" key="9">
    <source>
        <dbReference type="ARBA" id="ARBA00023180"/>
    </source>
</evidence>
<dbReference type="VEuPathDB" id="FungiDB:A1Q1_03495"/>
<feature type="transmembrane region" description="Helical" evidence="11">
    <location>
        <begin position="949"/>
        <end position="973"/>
    </location>
</feature>
<dbReference type="Proteomes" id="UP000002748">
    <property type="component" value="Unassembled WGS sequence"/>
</dbReference>
<feature type="transmembrane region" description="Helical" evidence="11">
    <location>
        <begin position="1203"/>
        <end position="1224"/>
    </location>
</feature>
<dbReference type="GO" id="GO:0140359">
    <property type="term" value="F:ABC-type transporter activity"/>
    <property type="evidence" value="ECO:0007669"/>
    <property type="project" value="InterPro"/>
</dbReference>
<evidence type="ECO:0000313" key="14">
    <source>
        <dbReference type="EMBL" id="EJT47718.1"/>
    </source>
</evidence>
<keyword evidence="7 11" id="KW-1133">Transmembrane helix</keyword>
<dbReference type="CDD" id="cd18580">
    <property type="entry name" value="ABC_6TM_ABCC_D2"/>
    <property type="match status" value="1"/>
</dbReference>
<feature type="region of interest" description="Disordered" evidence="10">
    <location>
        <begin position="876"/>
        <end position="898"/>
    </location>
</feature>
<keyword evidence="5" id="KW-0547">Nucleotide-binding</keyword>
<evidence type="ECO:0000256" key="8">
    <source>
        <dbReference type="ARBA" id="ARBA00023136"/>
    </source>
</evidence>
<dbReference type="Gene3D" id="1.20.1560.10">
    <property type="entry name" value="ABC transporter type 1, transmembrane domain"/>
    <property type="match status" value="2"/>
</dbReference>
<protein>
    <recommendedName>
        <fullName evidence="16">ATP-binding cassette transporter</fullName>
    </recommendedName>
</protein>
<dbReference type="Pfam" id="PF00005">
    <property type="entry name" value="ABC_tran"/>
    <property type="match status" value="2"/>
</dbReference>
<dbReference type="FunFam" id="1.20.1560.10:FF:000013">
    <property type="entry name" value="ABC transporter C family member 2"/>
    <property type="match status" value="1"/>
</dbReference>
<dbReference type="SUPFAM" id="SSF90123">
    <property type="entry name" value="ABC transporter transmembrane region"/>
    <property type="match status" value="2"/>
</dbReference>
<comment type="subcellular location">
    <subcellularLocation>
        <location evidence="1">Membrane</location>
        <topology evidence="1">Multi-pass membrane protein</topology>
    </subcellularLocation>
</comment>
<dbReference type="InterPro" id="IPR036640">
    <property type="entry name" value="ABC1_TM_sf"/>
</dbReference>
<feature type="transmembrane region" description="Helical" evidence="11">
    <location>
        <begin position="116"/>
        <end position="137"/>
    </location>
</feature>
<evidence type="ECO:0008006" key="16">
    <source>
        <dbReference type="Google" id="ProtNLM"/>
    </source>
</evidence>
<dbReference type="PANTHER" id="PTHR24223:SF353">
    <property type="entry name" value="ABC TRANSPORTER ATP-BINDING PROTEIN_PERMEASE VMR1-RELATED"/>
    <property type="match status" value="1"/>
</dbReference>
<feature type="domain" description="ABC transmembrane type-1" evidence="13">
    <location>
        <begin position="438"/>
        <end position="553"/>
    </location>
</feature>
<dbReference type="GeneID" id="25987008"/>
<accession>J5QJT8</accession>
<feature type="transmembrane region" description="Helical" evidence="11">
    <location>
        <begin position="297"/>
        <end position="318"/>
    </location>
</feature>
<comment type="caution">
    <text evidence="14">The sequence shown here is derived from an EMBL/GenBank/DDBJ whole genome shotgun (WGS) entry which is preliminary data.</text>
</comment>
<keyword evidence="4" id="KW-0677">Repeat</keyword>
<keyword evidence="9" id="KW-0325">Glycoprotein</keyword>
<dbReference type="InterPro" id="IPR011527">
    <property type="entry name" value="ABC1_TM_dom"/>
</dbReference>
<dbReference type="CDD" id="cd03250">
    <property type="entry name" value="ABCC_MRP_domain1"/>
    <property type="match status" value="1"/>
</dbReference>
<dbReference type="HOGENOM" id="CLU_000604_27_6_1"/>
<dbReference type="InterPro" id="IPR017871">
    <property type="entry name" value="ABC_transporter-like_CS"/>
</dbReference>
<reference evidence="14 15" key="1">
    <citation type="journal article" date="2012" name="Eukaryot. Cell">
        <title>Draft genome sequence of CBS 2479, the standard type strain of Trichosporon asahii.</title>
        <authorList>
            <person name="Yang R.Y."/>
            <person name="Li H.T."/>
            <person name="Zhu H."/>
            <person name="Zhou G.P."/>
            <person name="Wang M."/>
            <person name="Wang L."/>
        </authorList>
    </citation>
    <scope>NUCLEOTIDE SEQUENCE [LARGE SCALE GENOMIC DNA]</scope>
    <source>
        <strain evidence="15">ATCC 90039 / CBS 2479 / JCM 2466 / KCTC 7840 / NCYC 2677 / UAMH 7654</strain>
    </source>
</reference>
<feature type="domain" description="ABC transporter" evidence="12">
    <location>
        <begin position="1267"/>
        <end position="1513"/>
    </location>
</feature>
<dbReference type="SMART" id="SM00382">
    <property type="entry name" value="AAA"/>
    <property type="match status" value="2"/>
</dbReference>
<feature type="transmembrane region" description="Helical" evidence="11">
    <location>
        <begin position="338"/>
        <end position="361"/>
    </location>
</feature>
<keyword evidence="6" id="KW-0067">ATP-binding</keyword>
<name>J5QJT8_TRIAS</name>
<feature type="compositionally biased region" description="Polar residues" evidence="10">
    <location>
        <begin position="1"/>
        <end position="11"/>
    </location>
</feature>
<evidence type="ECO:0000256" key="11">
    <source>
        <dbReference type="SAM" id="Phobius"/>
    </source>
</evidence>
<dbReference type="PROSITE" id="PS50893">
    <property type="entry name" value="ABC_TRANSPORTER_2"/>
    <property type="match status" value="2"/>
</dbReference>
<keyword evidence="8 11" id="KW-0472">Membrane</keyword>
<feature type="transmembrane region" description="Helical" evidence="11">
    <location>
        <begin position="993"/>
        <end position="1019"/>
    </location>
</feature>
<dbReference type="InterPro" id="IPR050173">
    <property type="entry name" value="ABC_transporter_C-like"/>
</dbReference>
<dbReference type="EMBL" id="ALBS01000233">
    <property type="protein sequence ID" value="EJT47718.1"/>
    <property type="molecule type" value="Genomic_DNA"/>
</dbReference>
<dbReference type="PANTHER" id="PTHR24223">
    <property type="entry name" value="ATP-BINDING CASSETTE SUB-FAMILY C"/>
    <property type="match status" value="1"/>
</dbReference>
<dbReference type="GO" id="GO:0005524">
    <property type="term" value="F:ATP binding"/>
    <property type="evidence" value="ECO:0007669"/>
    <property type="project" value="UniProtKB-KW"/>
</dbReference>
<dbReference type="FunFam" id="3.40.50.300:FF:000825">
    <property type="entry name" value="ABC bile acid transporter"/>
    <property type="match status" value="1"/>
</dbReference>
<dbReference type="GO" id="GO:0016887">
    <property type="term" value="F:ATP hydrolysis activity"/>
    <property type="evidence" value="ECO:0007669"/>
    <property type="project" value="InterPro"/>
</dbReference>
<evidence type="ECO:0000256" key="10">
    <source>
        <dbReference type="SAM" id="MobiDB-lite"/>
    </source>
</evidence>
<evidence type="ECO:0000259" key="12">
    <source>
        <dbReference type="PROSITE" id="PS50893"/>
    </source>
</evidence>
<evidence type="ECO:0000256" key="2">
    <source>
        <dbReference type="ARBA" id="ARBA00022448"/>
    </source>
</evidence>
<evidence type="ECO:0000259" key="13">
    <source>
        <dbReference type="PROSITE" id="PS50929"/>
    </source>
</evidence>